<feature type="region of interest" description="Disordered" evidence="1">
    <location>
        <begin position="48"/>
        <end position="111"/>
    </location>
</feature>
<dbReference type="HOGENOM" id="CLU_069206_0_0_1"/>
<feature type="chain" id="PRO_5003189239" evidence="2">
    <location>
        <begin position="20"/>
        <end position="284"/>
    </location>
</feature>
<evidence type="ECO:0000313" key="4">
    <source>
        <dbReference type="Proteomes" id="UP000002669"/>
    </source>
</evidence>
<feature type="compositionally biased region" description="Polar residues" evidence="1">
    <location>
        <begin position="167"/>
        <end position="180"/>
    </location>
</feature>
<gene>
    <name evidence="3" type="ORF">MGYG_05396</name>
</gene>
<feature type="compositionally biased region" description="Acidic residues" evidence="1">
    <location>
        <begin position="65"/>
        <end position="82"/>
    </location>
</feature>
<evidence type="ECO:0000313" key="3">
    <source>
        <dbReference type="EMBL" id="EFR02399.1"/>
    </source>
</evidence>
<dbReference type="OMA" id="TMSASIM"/>
<accession>E4UVS2</accession>
<keyword evidence="4" id="KW-1185">Reference proteome</keyword>
<feature type="region of interest" description="Disordered" evidence="1">
    <location>
        <begin position="124"/>
        <end position="145"/>
    </location>
</feature>
<dbReference type="GeneID" id="10028086"/>
<feature type="region of interest" description="Disordered" evidence="1">
    <location>
        <begin position="218"/>
        <end position="240"/>
    </location>
</feature>
<dbReference type="Proteomes" id="UP000002669">
    <property type="component" value="Unassembled WGS sequence"/>
</dbReference>
<evidence type="ECO:0000256" key="2">
    <source>
        <dbReference type="SAM" id="SignalP"/>
    </source>
</evidence>
<dbReference type="RefSeq" id="XP_003172810.1">
    <property type="nucleotide sequence ID" value="XM_003172762.1"/>
</dbReference>
<feature type="signal peptide" evidence="2">
    <location>
        <begin position="1"/>
        <end position="19"/>
    </location>
</feature>
<dbReference type="AlphaFoldDB" id="E4UVS2"/>
<dbReference type="InParanoid" id="E4UVS2"/>
<dbReference type="VEuPathDB" id="FungiDB:MGYG_05396"/>
<name>E4UVS2_ARTGP</name>
<protein>
    <submittedName>
        <fullName evidence="3">Uncharacterized protein</fullName>
    </submittedName>
</protein>
<dbReference type="OrthoDB" id="4173939at2759"/>
<reference evidence="4" key="1">
    <citation type="journal article" date="2012" name="MBio">
        <title>Comparative genome analysis of Trichophyton rubrum and related dermatophytes reveals candidate genes involved in infection.</title>
        <authorList>
            <person name="Martinez D.A."/>
            <person name="Oliver B.G."/>
            <person name="Graeser Y."/>
            <person name="Goldberg J.M."/>
            <person name="Li W."/>
            <person name="Martinez-Rossi N.M."/>
            <person name="Monod M."/>
            <person name="Shelest E."/>
            <person name="Barton R.C."/>
            <person name="Birch E."/>
            <person name="Brakhage A.A."/>
            <person name="Chen Z."/>
            <person name="Gurr S.J."/>
            <person name="Heiman D."/>
            <person name="Heitman J."/>
            <person name="Kosti I."/>
            <person name="Rossi A."/>
            <person name="Saif S."/>
            <person name="Samalova M."/>
            <person name="Saunders C.W."/>
            <person name="Shea T."/>
            <person name="Summerbell R.C."/>
            <person name="Xu J."/>
            <person name="Young S."/>
            <person name="Zeng Q."/>
            <person name="Birren B.W."/>
            <person name="Cuomo C.A."/>
            <person name="White T.C."/>
        </authorList>
    </citation>
    <scope>NUCLEOTIDE SEQUENCE [LARGE SCALE GENOMIC DNA]</scope>
    <source>
        <strain evidence="4">ATCC MYA-4604 / CBS 118893</strain>
    </source>
</reference>
<feature type="compositionally biased region" description="Polar residues" evidence="1">
    <location>
        <begin position="225"/>
        <end position="240"/>
    </location>
</feature>
<dbReference type="eggNOG" id="ENOG502RQSV">
    <property type="taxonomic scope" value="Eukaryota"/>
</dbReference>
<keyword evidence="2" id="KW-0732">Signal</keyword>
<dbReference type="EMBL" id="DS989825">
    <property type="protein sequence ID" value="EFR02399.1"/>
    <property type="molecule type" value="Genomic_DNA"/>
</dbReference>
<sequence length="284" mass="29543">MQFPFFFALAMAILSSVSTGQLLPPSIVPVIQPCPTGAATHLVSGSFSLEPMPTETAYPASGSGDGDDDEGDEDGDDEDGEESPVITGSPEMPGGDEPKTLDPEPTATPESSMMSAPIMVHAATQGTSSVPDPSSLTEGSIPNPTSFTRLIPEPSTMSASIMIPSGSHGTSSVPDPSSLTELLTLDPTSFTRLIPEPSTMSASIMAPRATEAFARRRRQARQAGYSMTTSRISIPDPTSLTQMLPESSMPAMTLVTMRRQCKSNTNGASSPAGVYPSPSAFVVA</sequence>
<proteinExistence type="predicted"/>
<evidence type="ECO:0000256" key="1">
    <source>
        <dbReference type="SAM" id="MobiDB-lite"/>
    </source>
</evidence>
<feature type="region of interest" description="Disordered" evidence="1">
    <location>
        <begin position="158"/>
        <end position="180"/>
    </location>
</feature>
<organism evidence="4">
    <name type="scientific">Arthroderma gypseum (strain ATCC MYA-4604 / CBS 118893)</name>
    <name type="common">Microsporum gypseum</name>
    <dbReference type="NCBI Taxonomy" id="535722"/>
    <lineage>
        <taxon>Eukaryota</taxon>
        <taxon>Fungi</taxon>
        <taxon>Dikarya</taxon>
        <taxon>Ascomycota</taxon>
        <taxon>Pezizomycotina</taxon>
        <taxon>Eurotiomycetes</taxon>
        <taxon>Eurotiomycetidae</taxon>
        <taxon>Onygenales</taxon>
        <taxon>Arthrodermataceae</taxon>
        <taxon>Nannizzia</taxon>
    </lineage>
</organism>